<sequence>MSSFLRWVSRAGKRSPSPPHYFPKTGYRLPENAQPIEEELFTHYSSSMFYPVRIGEVLNSRYQTVGKLGY</sequence>
<dbReference type="OrthoDB" id="5979581at2759"/>
<accession>A0A6A6XUS2</accession>
<dbReference type="EMBL" id="MU001754">
    <property type="protein sequence ID" value="KAF2800008.1"/>
    <property type="molecule type" value="Genomic_DNA"/>
</dbReference>
<gene>
    <name evidence="2" type="ORF">K505DRAFT_229699</name>
</gene>
<dbReference type="Gene3D" id="3.30.200.20">
    <property type="entry name" value="Phosphorylase Kinase, domain 1"/>
    <property type="match status" value="1"/>
</dbReference>
<evidence type="ECO:0000313" key="3">
    <source>
        <dbReference type="Proteomes" id="UP000799757"/>
    </source>
</evidence>
<name>A0A6A6XUS2_9PLEO</name>
<evidence type="ECO:0000256" key="1">
    <source>
        <dbReference type="SAM" id="MobiDB-lite"/>
    </source>
</evidence>
<keyword evidence="3" id="KW-1185">Reference proteome</keyword>
<feature type="region of interest" description="Disordered" evidence="1">
    <location>
        <begin position="1"/>
        <end position="26"/>
    </location>
</feature>
<protein>
    <submittedName>
        <fullName evidence="2">Uncharacterized protein</fullName>
    </submittedName>
</protein>
<reference evidence="2" key="1">
    <citation type="journal article" date="2020" name="Stud. Mycol.">
        <title>101 Dothideomycetes genomes: a test case for predicting lifestyles and emergence of pathogens.</title>
        <authorList>
            <person name="Haridas S."/>
            <person name="Albert R."/>
            <person name="Binder M."/>
            <person name="Bloem J."/>
            <person name="Labutti K."/>
            <person name="Salamov A."/>
            <person name="Andreopoulos B."/>
            <person name="Baker S."/>
            <person name="Barry K."/>
            <person name="Bills G."/>
            <person name="Bluhm B."/>
            <person name="Cannon C."/>
            <person name="Castanera R."/>
            <person name="Culley D."/>
            <person name="Daum C."/>
            <person name="Ezra D."/>
            <person name="Gonzalez J."/>
            <person name="Henrissat B."/>
            <person name="Kuo A."/>
            <person name="Liang C."/>
            <person name="Lipzen A."/>
            <person name="Lutzoni F."/>
            <person name="Magnuson J."/>
            <person name="Mondo S."/>
            <person name="Nolan M."/>
            <person name="Ohm R."/>
            <person name="Pangilinan J."/>
            <person name="Park H.-J."/>
            <person name="Ramirez L."/>
            <person name="Alfaro M."/>
            <person name="Sun H."/>
            <person name="Tritt A."/>
            <person name="Yoshinaga Y."/>
            <person name="Zwiers L.-H."/>
            <person name="Turgeon B."/>
            <person name="Goodwin S."/>
            <person name="Spatafora J."/>
            <person name="Crous P."/>
            <person name="Grigoriev I."/>
        </authorList>
    </citation>
    <scope>NUCLEOTIDE SEQUENCE</scope>
    <source>
        <strain evidence="2">CBS 109.77</strain>
    </source>
</reference>
<proteinExistence type="predicted"/>
<dbReference type="AlphaFoldDB" id="A0A6A6XUS2"/>
<dbReference type="Proteomes" id="UP000799757">
    <property type="component" value="Unassembled WGS sequence"/>
</dbReference>
<organism evidence="2 3">
    <name type="scientific">Melanomma pulvis-pyrius CBS 109.77</name>
    <dbReference type="NCBI Taxonomy" id="1314802"/>
    <lineage>
        <taxon>Eukaryota</taxon>
        <taxon>Fungi</taxon>
        <taxon>Dikarya</taxon>
        <taxon>Ascomycota</taxon>
        <taxon>Pezizomycotina</taxon>
        <taxon>Dothideomycetes</taxon>
        <taxon>Pleosporomycetidae</taxon>
        <taxon>Pleosporales</taxon>
        <taxon>Melanommataceae</taxon>
        <taxon>Melanomma</taxon>
    </lineage>
</organism>
<evidence type="ECO:0000313" key="2">
    <source>
        <dbReference type="EMBL" id="KAF2800008.1"/>
    </source>
</evidence>